<evidence type="ECO:0008006" key="3">
    <source>
        <dbReference type="Google" id="ProtNLM"/>
    </source>
</evidence>
<gene>
    <name evidence="1" type="ORF">HDG40_005643</name>
</gene>
<dbReference type="InterPro" id="IPR049977">
    <property type="entry name" value="SIR2-like_antiphage-assoc"/>
</dbReference>
<evidence type="ECO:0000313" key="1">
    <source>
        <dbReference type="EMBL" id="MBB5427464.1"/>
    </source>
</evidence>
<dbReference type="EMBL" id="JACHDD010000009">
    <property type="protein sequence ID" value="MBB5427464.1"/>
    <property type="molecule type" value="Genomic_DNA"/>
</dbReference>
<dbReference type="Proteomes" id="UP000592780">
    <property type="component" value="Unassembled WGS sequence"/>
</dbReference>
<dbReference type="NCBIfam" id="NF042942">
    <property type="entry name" value="SIR2_antiphage"/>
    <property type="match status" value="1"/>
</dbReference>
<dbReference type="Pfam" id="PF13289">
    <property type="entry name" value="SIR2_2"/>
    <property type="match status" value="1"/>
</dbReference>
<dbReference type="RefSeq" id="WP_184132068.1">
    <property type="nucleotide sequence ID" value="NZ_JACHDD010000009.1"/>
</dbReference>
<proteinExistence type="predicted"/>
<sequence>MAIVAVRGATPFADEIELRAHLAALSRLENVGIFLGAGASVSAGGKTMWSLWNDFVEQDGDAARWLQEERFVDESALAAGEVRVSPNVEQLVDTLEIALSEWNRQERPEAADIDTTRAALFRAVVRAALLQEDWWTSPSGAESDVERLTHHRTILQKLVAARQPGQASPWVFTTNYDLAVEWSAESIDLQVVNGFLGTHSRRFSPQSFDLGFRNIQARGEARFGVYNIYLAKLHGSLSWREESGQVFEVPAPLAWQQISRFLDDDTETELGLMVLPRAAKYMQTVGFVLGELFRRFSEFLSRPQACLLVSGYGFGDEHINRILRSALLNPTLQLVIYFPGFTGDVAAPNLPAALRKLLSLRNPRVTVVGGGVDAHLDKLAAHLPDPLLYDEEMRRLEEVLRKEDEDDDEEFADVRDLL</sequence>
<evidence type="ECO:0000313" key="2">
    <source>
        <dbReference type="Proteomes" id="UP000592780"/>
    </source>
</evidence>
<reference evidence="1 2" key="1">
    <citation type="submission" date="2020-08" db="EMBL/GenBank/DDBJ databases">
        <title>Genomic Encyclopedia of Type Strains, Phase IV (KMG-V): Genome sequencing to study the core and pangenomes of soil and plant-associated prokaryotes.</title>
        <authorList>
            <person name="Whitman W."/>
        </authorList>
    </citation>
    <scope>NUCLEOTIDE SEQUENCE [LARGE SCALE GENOMIC DNA]</scope>
    <source>
        <strain evidence="1 2">JPY158</strain>
    </source>
</reference>
<name>A0A7W8V944_PARAM</name>
<accession>A0A7W8V944</accession>
<protein>
    <recommendedName>
        <fullName evidence="3">SIR2-like domain-containing protein</fullName>
    </recommendedName>
</protein>
<organism evidence="1 2">
    <name type="scientific">Paraburkholderia atlantica</name>
    <dbReference type="NCBI Taxonomy" id="2654982"/>
    <lineage>
        <taxon>Bacteria</taxon>
        <taxon>Pseudomonadati</taxon>
        <taxon>Pseudomonadota</taxon>
        <taxon>Betaproteobacteria</taxon>
        <taxon>Burkholderiales</taxon>
        <taxon>Burkholderiaceae</taxon>
        <taxon>Paraburkholderia</taxon>
    </lineage>
</organism>
<dbReference type="AlphaFoldDB" id="A0A7W8V944"/>
<comment type="caution">
    <text evidence="1">The sequence shown here is derived from an EMBL/GenBank/DDBJ whole genome shotgun (WGS) entry which is preliminary data.</text>
</comment>
<keyword evidence="2" id="KW-1185">Reference proteome</keyword>